<dbReference type="EMBL" id="UZAL01045657">
    <property type="protein sequence ID" value="VDP83617.1"/>
    <property type="molecule type" value="Genomic_DNA"/>
</dbReference>
<sequence length="46" mass="5007">MYINSKMANNIPPGYHVEVVGDARFVVPLRYSNLKPIGSGAQGFVV</sequence>
<organism evidence="1 2">
    <name type="scientific">Schistosoma mattheei</name>
    <dbReference type="NCBI Taxonomy" id="31246"/>
    <lineage>
        <taxon>Eukaryota</taxon>
        <taxon>Metazoa</taxon>
        <taxon>Spiralia</taxon>
        <taxon>Lophotrochozoa</taxon>
        <taxon>Platyhelminthes</taxon>
        <taxon>Trematoda</taxon>
        <taxon>Digenea</taxon>
        <taxon>Strigeidida</taxon>
        <taxon>Schistosomatoidea</taxon>
        <taxon>Schistosomatidae</taxon>
        <taxon>Schistosoma</taxon>
    </lineage>
</organism>
<proteinExistence type="predicted"/>
<evidence type="ECO:0000313" key="1">
    <source>
        <dbReference type="EMBL" id="VDP83617.1"/>
    </source>
</evidence>
<keyword evidence="2" id="KW-1185">Reference proteome</keyword>
<dbReference type="Proteomes" id="UP000269396">
    <property type="component" value="Unassembled WGS sequence"/>
</dbReference>
<accession>A0A183Q2R1</accession>
<evidence type="ECO:0000313" key="2">
    <source>
        <dbReference type="Proteomes" id="UP000269396"/>
    </source>
</evidence>
<dbReference type="STRING" id="31246.A0A183Q2R1"/>
<dbReference type="AlphaFoldDB" id="A0A183Q2R1"/>
<reference evidence="1 2" key="1">
    <citation type="submission" date="2018-11" db="EMBL/GenBank/DDBJ databases">
        <authorList>
            <consortium name="Pathogen Informatics"/>
        </authorList>
    </citation>
    <scope>NUCLEOTIDE SEQUENCE [LARGE SCALE GENOMIC DNA]</scope>
    <source>
        <strain>Denwood</strain>
        <strain evidence="2">Zambia</strain>
    </source>
</reference>
<gene>
    <name evidence="1" type="ORF">SMTD_LOCUS20898</name>
</gene>
<name>A0A183Q2R1_9TREM</name>
<protein>
    <submittedName>
        <fullName evidence="1">Uncharacterized protein</fullName>
    </submittedName>
</protein>
<dbReference type="Gene3D" id="3.30.200.20">
    <property type="entry name" value="Phosphorylase Kinase, domain 1"/>
    <property type="match status" value="1"/>
</dbReference>